<dbReference type="AlphaFoldDB" id="A0A815YVV6"/>
<dbReference type="Proteomes" id="UP000663854">
    <property type="component" value="Unassembled WGS sequence"/>
</dbReference>
<dbReference type="Proteomes" id="UP000663870">
    <property type="component" value="Unassembled WGS sequence"/>
</dbReference>
<keyword evidence="3" id="KW-1185">Reference proteome</keyword>
<name>A0A815YVV6_9BILA</name>
<reference evidence="2" key="1">
    <citation type="submission" date="2021-02" db="EMBL/GenBank/DDBJ databases">
        <authorList>
            <person name="Nowell W R."/>
        </authorList>
    </citation>
    <scope>NUCLEOTIDE SEQUENCE</scope>
</reference>
<protein>
    <submittedName>
        <fullName evidence="2">Uncharacterized protein</fullName>
    </submittedName>
</protein>
<accession>A0A815YVV6</accession>
<organism evidence="2 3">
    <name type="scientific">Rotaria sordida</name>
    <dbReference type="NCBI Taxonomy" id="392033"/>
    <lineage>
        <taxon>Eukaryota</taxon>
        <taxon>Metazoa</taxon>
        <taxon>Spiralia</taxon>
        <taxon>Gnathifera</taxon>
        <taxon>Rotifera</taxon>
        <taxon>Eurotatoria</taxon>
        <taxon>Bdelloidea</taxon>
        <taxon>Philodinida</taxon>
        <taxon>Philodinidae</taxon>
        <taxon>Rotaria</taxon>
    </lineage>
</organism>
<evidence type="ECO:0000313" key="3">
    <source>
        <dbReference type="Proteomes" id="UP000663870"/>
    </source>
</evidence>
<evidence type="ECO:0000313" key="1">
    <source>
        <dbReference type="EMBL" id="CAF1302384.1"/>
    </source>
</evidence>
<dbReference type="EMBL" id="CAJNOH010002608">
    <property type="protein sequence ID" value="CAF1302384.1"/>
    <property type="molecule type" value="Genomic_DNA"/>
</dbReference>
<dbReference type="EMBL" id="CAJNOL010003828">
    <property type="protein sequence ID" value="CAF1575290.1"/>
    <property type="molecule type" value="Genomic_DNA"/>
</dbReference>
<comment type="caution">
    <text evidence="2">The sequence shown here is derived from an EMBL/GenBank/DDBJ whole genome shotgun (WGS) entry which is preliminary data.</text>
</comment>
<proteinExistence type="predicted"/>
<evidence type="ECO:0000313" key="2">
    <source>
        <dbReference type="EMBL" id="CAF1575290.1"/>
    </source>
</evidence>
<sequence length="86" mass="9742">MINNKTDKYSCSNLSLSAIVPASLQSNKIDGKETDYSVPIQDHLSEDKLINTADLVDNIEDEIKKSVRKYRRTNRATTTANRAERQ</sequence>
<gene>
    <name evidence="2" type="ORF">JXQ802_LOCUS45608</name>
    <name evidence="1" type="ORF">PYM288_LOCUS29981</name>
</gene>